<accession>A0A0E0DEX5</accession>
<reference evidence="2" key="2">
    <citation type="submission" date="2018-05" db="EMBL/GenBank/DDBJ databases">
        <title>OmerRS3 (Oryza meridionalis Reference Sequence Version 3).</title>
        <authorList>
            <person name="Zhang J."/>
            <person name="Kudrna D."/>
            <person name="Lee S."/>
            <person name="Talag J."/>
            <person name="Welchert J."/>
            <person name="Wing R.A."/>
        </authorList>
    </citation>
    <scope>NUCLEOTIDE SEQUENCE [LARGE SCALE GENOMIC DNA]</scope>
    <source>
        <strain evidence="2">cv. OR44</strain>
    </source>
</reference>
<feature type="compositionally biased region" description="Basic residues" evidence="1">
    <location>
        <begin position="65"/>
        <end position="76"/>
    </location>
</feature>
<feature type="region of interest" description="Disordered" evidence="1">
    <location>
        <begin position="32"/>
        <end position="76"/>
    </location>
</feature>
<dbReference type="Gramene" id="OMERI04G12860.6">
    <property type="protein sequence ID" value="OMERI04G12860.6"/>
    <property type="gene ID" value="OMERI04G12860"/>
</dbReference>
<proteinExistence type="predicted"/>
<keyword evidence="3" id="KW-1185">Reference proteome</keyword>
<name>A0A0E0DEX5_9ORYZ</name>
<organism evidence="2">
    <name type="scientific">Oryza meridionalis</name>
    <dbReference type="NCBI Taxonomy" id="40149"/>
    <lineage>
        <taxon>Eukaryota</taxon>
        <taxon>Viridiplantae</taxon>
        <taxon>Streptophyta</taxon>
        <taxon>Embryophyta</taxon>
        <taxon>Tracheophyta</taxon>
        <taxon>Spermatophyta</taxon>
        <taxon>Magnoliopsida</taxon>
        <taxon>Liliopsida</taxon>
        <taxon>Poales</taxon>
        <taxon>Poaceae</taxon>
        <taxon>BOP clade</taxon>
        <taxon>Oryzoideae</taxon>
        <taxon>Oryzeae</taxon>
        <taxon>Oryzinae</taxon>
        <taxon>Oryza</taxon>
    </lineage>
</organism>
<feature type="compositionally biased region" description="Polar residues" evidence="1">
    <location>
        <begin position="52"/>
        <end position="61"/>
    </location>
</feature>
<protein>
    <submittedName>
        <fullName evidence="2">Uncharacterized protein</fullName>
    </submittedName>
</protein>
<sequence length="76" mass="8448">MGAHAKVRTWTPTRSSALASALPRLSRVRMPKRSMPRMGKSFSGRIHVVPGNGSQKRSFMSSPGRCKRRTRPVRSA</sequence>
<reference evidence="2" key="1">
    <citation type="submission" date="2015-04" db="UniProtKB">
        <authorList>
            <consortium name="EnsemblPlants"/>
        </authorList>
    </citation>
    <scope>IDENTIFICATION</scope>
</reference>
<dbReference type="AlphaFoldDB" id="A0A0E0DEX5"/>
<evidence type="ECO:0000313" key="3">
    <source>
        <dbReference type="Proteomes" id="UP000008021"/>
    </source>
</evidence>
<evidence type="ECO:0000256" key="1">
    <source>
        <dbReference type="SAM" id="MobiDB-lite"/>
    </source>
</evidence>
<dbReference type="HOGENOM" id="CLU_2658679_0_0_1"/>
<dbReference type="Proteomes" id="UP000008021">
    <property type="component" value="Chromosome 4"/>
</dbReference>
<evidence type="ECO:0000313" key="2">
    <source>
        <dbReference type="EnsemblPlants" id="OMERI04G12860.6"/>
    </source>
</evidence>
<dbReference type="EnsemblPlants" id="OMERI04G12860.6">
    <property type="protein sequence ID" value="OMERI04G12860.6"/>
    <property type="gene ID" value="OMERI04G12860"/>
</dbReference>